<reference evidence="3" key="1">
    <citation type="journal article" date="2021" name="Front. Microbiol.">
        <title>Comprehensive Comparative Genomics and Phenotyping of Methylobacterium Species.</title>
        <authorList>
            <person name="Alessa O."/>
            <person name="Ogura Y."/>
            <person name="Fujitani Y."/>
            <person name="Takami H."/>
            <person name="Hayashi T."/>
            <person name="Sahin N."/>
            <person name="Tani A."/>
        </authorList>
    </citation>
    <scope>NUCLEOTIDE SEQUENCE</scope>
    <source>
        <strain evidence="3">DSM 23674</strain>
    </source>
</reference>
<reference evidence="3" key="2">
    <citation type="submission" date="2021-08" db="EMBL/GenBank/DDBJ databases">
        <authorList>
            <person name="Tani A."/>
            <person name="Ola A."/>
            <person name="Ogura Y."/>
            <person name="Katsura K."/>
            <person name="Hayashi T."/>
        </authorList>
    </citation>
    <scope>NUCLEOTIDE SEQUENCE</scope>
    <source>
        <strain evidence="3">DSM 23674</strain>
    </source>
</reference>
<evidence type="ECO:0000256" key="1">
    <source>
        <dbReference type="SAM" id="MobiDB-lite"/>
    </source>
</evidence>
<keyword evidence="2" id="KW-0812">Transmembrane</keyword>
<organism evidence="3 4">
    <name type="scientific">Methylobacterium thuringiense</name>
    <dbReference type="NCBI Taxonomy" id="1003091"/>
    <lineage>
        <taxon>Bacteria</taxon>
        <taxon>Pseudomonadati</taxon>
        <taxon>Pseudomonadota</taxon>
        <taxon>Alphaproteobacteria</taxon>
        <taxon>Hyphomicrobiales</taxon>
        <taxon>Methylobacteriaceae</taxon>
        <taxon>Methylobacterium</taxon>
    </lineage>
</organism>
<feature type="transmembrane region" description="Helical" evidence="2">
    <location>
        <begin position="47"/>
        <end position="69"/>
    </location>
</feature>
<dbReference type="InterPro" id="IPR011051">
    <property type="entry name" value="RmlC_Cupin_sf"/>
</dbReference>
<name>A0ABQ4TQP4_9HYPH</name>
<proteinExistence type="predicted"/>
<keyword evidence="2" id="KW-1133">Transmembrane helix</keyword>
<gene>
    <name evidence="3" type="ORF">EKPJFOCH_2941</name>
</gene>
<dbReference type="Proteomes" id="UP001055101">
    <property type="component" value="Unassembled WGS sequence"/>
</dbReference>
<dbReference type="CDD" id="cd07009">
    <property type="entry name" value="cupin_BLL0285-like"/>
    <property type="match status" value="1"/>
</dbReference>
<evidence type="ECO:0000256" key="2">
    <source>
        <dbReference type="SAM" id="Phobius"/>
    </source>
</evidence>
<evidence type="ECO:0000313" key="4">
    <source>
        <dbReference type="Proteomes" id="UP001055101"/>
    </source>
</evidence>
<accession>A0ABQ4TQP4</accession>
<feature type="transmembrane region" description="Helical" evidence="2">
    <location>
        <begin position="116"/>
        <end position="140"/>
    </location>
</feature>
<comment type="caution">
    <text evidence="3">The sequence shown here is derived from an EMBL/GenBank/DDBJ whole genome shotgun (WGS) entry which is preliminary data.</text>
</comment>
<dbReference type="RefSeq" id="WP_238232286.1">
    <property type="nucleotide sequence ID" value="NZ_BPRA01000014.1"/>
</dbReference>
<keyword evidence="4" id="KW-1185">Reference proteome</keyword>
<feature type="compositionally biased region" description="Basic and acidic residues" evidence="1">
    <location>
        <begin position="268"/>
        <end position="277"/>
    </location>
</feature>
<feature type="transmembrane region" description="Helical" evidence="2">
    <location>
        <begin position="6"/>
        <end position="26"/>
    </location>
</feature>
<evidence type="ECO:0008006" key="5">
    <source>
        <dbReference type="Google" id="ProtNLM"/>
    </source>
</evidence>
<protein>
    <recommendedName>
        <fullName evidence="5">Cupin domain-containing protein</fullName>
    </recommendedName>
</protein>
<keyword evidence="2" id="KW-0472">Membrane</keyword>
<evidence type="ECO:0000313" key="3">
    <source>
        <dbReference type="EMBL" id="GJE56437.1"/>
    </source>
</evidence>
<sequence>MAGLSIVIAFSVRLLLVALFLPFSALDKIVNFRGAVGQASQITASKALATGLILAGLTVEIVMSLGILTGIADRAAGFVLAGYCGVTALLWKQFWKPGDFWAGGKGRELFWDFLKNFALAGGFLLVTFGTTAGSVGAFFADPFASSRPYDSQRTQQTGRTVSDQDKPNIPYWHLWTDRDGVSRHTRCVMTEFDKKSMSPPASPQWQGQKTHDGATVFVTVQPVGWTGDWHENPKPQWIIPLSGRWFVEAMDGSRVEMGPGEISFGEDQNTKERDGRKGHYSGTVGDEPAVLMIVQYDKPPTIDAACRFK</sequence>
<feature type="region of interest" description="Disordered" evidence="1">
    <location>
        <begin position="257"/>
        <end position="281"/>
    </location>
</feature>
<dbReference type="SUPFAM" id="SSF51182">
    <property type="entry name" value="RmlC-like cupins"/>
    <property type="match status" value="1"/>
</dbReference>
<dbReference type="EMBL" id="BPRA01000014">
    <property type="protein sequence ID" value="GJE56437.1"/>
    <property type="molecule type" value="Genomic_DNA"/>
</dbReference>